<dbReference type="InterPro" id="IPR004602">
    <property type="entry name" value="UvrA"/>
</dbReference>
<reference evidence="17" key="1">
    <citation type="journal article" date="2015" name="Microbiology">
        <title>Genome of Methanoregula boonei 6A8 reveals adaptations to oligotrophic peatland environments.</title>
        <authorList>
            <person name="Braeuer S."/>
            <person name="Cadillo-Quiroz H."/>
            <person name="Kyrpides N."/>
            <person name="Woyke T."/>
            <person name="Goodwin L."/>
            <person name="Detter C."/>
            <person name="Podell S."/>
            <person name="Yavitt J.B."/>
            <person name="Zinder S.H."/>
        </authorList>
    </citation>
    <scope>NUCLEOTIDE SEQUENCE [LARGE SCALE GENOMIC DNA]</scope>
    <source>
        <strain evidence="17">DSM 21154 / JCM 14090 / 6A8</strain>
    </source>
</reference>
<comment type="function">
    <text evidence="14">The UvrABC repair system catalyzes the recognition and processing of DNA lesions. UvrA is an ATPase and a DNA-binding protein. A damage recognition complex composed of 2 UvrA and 2 UvrB subunits scans DNA for abnormalities. When the presence of a lesion has been verified by UvrB, the UvrA molecules dissociate.</text>
</comment>
<dbReference type="InterPro" id="IPR003439">
    <property type="entry name" value="ABC_transporter-like_ATP-bd"/>
</dbReference>
<dbReference type="Gene3D" id="1.20.1580.10">
    <property type="entry name" value="ABC transporter ATPase like domain"/>
    <property type="match status" value="2"/>
</dbReference>
<evidence type="ECO:0000256" key="14">
    <source>
        <dbReference type="HAMAP-Rule" id="MF_00205"/>
    </source>
</evidence>
<evidence type="ECO:0000256" key="1">
    <source>
        <dbReference type="ARBA" id="ARBA00004496"/>
    </source>
</evidence>
<dbReference type="PANTHER" id="PTHR43152:SF3">
    <property type="entry name" value="UVRABC SYSTEM PROTEIN A"/>
    <property type="match status" value="1"/>
</dbReference>
<dbReference type="Pfam" id="PF17760">
    <property type="entry name" value="UvrA_inter"/>
    <property type="match status" value="1"/>
</dbReference>
<keyword evidence="13 14" id="KW-0234">DNA repair</keyword>
<evidence type="ECO:0000256" key="9">
    <source>
        <dbReference type="ARBA" id="ARBA00022833"/>
    </source>
</evidence>
<feature type="binding site" evidence="14">
    <location>
        <begin position="31"/>
        <end position="38"/>
    </location>
    <ligand>
        <name>ATP</name>
        <dbReference type="ChEBI" id="CHEBI:30616"/>
    </ligand>
</feature>
<keyword evidence="12 14" id="KW-0238">DNA-binding</keyword>
<feature type="domain" description="ABC transporter" evidence="15">
    <location>
        <begin position="329"/>
        <end position="588"/>
    </location>
</feature>
<dbReference type="HAMAP" id="MF_00205">
    <property type="entry name" value="UvrA"/>
    <property type="match status" value="1"/>
</dbReference>
<dbReference type="Gene3D" id="3.30.1490.20">
    <property type="entry name" value="ATP-grasp fold, A domain"/>
    <property type="match status" value="1"/>
</dbReference>
<keyword evidence="7 14" id="KW-0228">DNA excision</keyword>
<dbReference type="SUPFAM" id="SSF52540">
    <property type="entry name" value="P-loop containing nucleoside triphosphate hydrolases"/>
    <property type="match status" value="2"/>
</dbReference>
<dbReference type="RefSeq" id="WP_012106629.1">
    <property type="nucleotide sequence ID" value="NC_009712.1"/>
</dbReference>
<comment type="similarity">
    <text evidence="14">Belongs to the ABC transporter superfamily. UvrA family.</text>
</comment>
<keyword evidence="2 14" id="KW-0963">Cytoplasm</keyword>
<sequence>MKNIIIKGARQHNLKNINVEIPRDKLVVITGVSGSGKSTLAFDTLYAEGQRRYVESLSSYARQFLGMMQKPDVDSIEGLSPAISIEQKTTSKNPRSTVGTTTEIYDYLRLLFARIGTPYCPEHNIPIAAQSPDRIADQIAAEHPGQVTVLAPIVRQKKGTYQQLLKDLNKEGYARVRLNGKIIRTDEEITLDRYKKHDIEVVIDRLETTDRARLAEAVENTLKKSGGLVLVADEEGKESTYSSLLACPVCGLAFEELQPRMFSFNSPFGACDECHGLGVKMEFDADLIIPDKNRCIADGAVAPYRNPMDGFRGQYLATVAKHFGFSVLTPIKDLTEEQYNALMFGSTEKMHFSMSMKNGDAQWSHNGEWEGLLPQTARLYSQTQSEWRKRELEGYMRVFPCPACKGKRLKDKVLAVRIDGKSIIDVTDLSVSGCIAYFSGLRLTEKEEGIARQIIKEIRSRLLFLEKVGLGYLTLSRNAGTLSGGEAQRIRLATQIGSNLMGVLYVLDEPSIGLHQRDNRKLIETLRTLRDIGNTLIVVEHDEDMIRSADHVIDIGPGAGLHGGEVVAEGTPQQIEKNKKSLTGLYLAGKKKIDVPEKRRKAAKYITVKGCKENNLKNIDVKIPIGLFSVVTGVSGSGKSTLVYDTLYKGMMQKLYGSREQAGAHKEIVFDSEIDKVIVIDQSPIGRTPRSNPATYTKLFDEIRTIFADTKEAKMRGYKAGRFSFNLKGGRCEACEGDGLIKIEMNFLPDVYIECEECKGKRYNRETLEVKYKGRSISDVLDMSVEEALALFENIPSIQSKLEMLTRVGLGYVKLGQSATTLSGGEAQRIKLTRELAKRATGKTLYLLDEPTTGLHFDDTKKLIKVLDDLVEKGNTVVVIEHNLDVIKSADYLIDIGPEGGDAGGEIVATGTPEKVALVQKSYTGQFLKGMIGGRV</sequence>
<dbReference type="HOGENOM" id="CLU_001370_0_2_2"/>
<dbReference type="GO" id="GO:0009432">
    <property type="term" value="P:SOS response"/>
    <property type="evidence" value="ECO:0007669"/>
    <property type="project" value="UniProtKB-UniRule"/>
</dbReference>
<evidence type="ECO:0000256" key="6">
    <source>
        <dbReference type="ARBA" id="ARBA00022763"/>
    </source>
</evidence>
<dbReference type="GO" id="GO:0003677">
    <property type="term" value="F:DNA binding"/>
    <property type="evidence" value="ECO:0007669"/>
    <property type="project" value="UniProtKB-UniRule"/>
</dbReference>
<dbReference type="FunFam" id="1.20.1580.10:FF:000002">
    <property type="entry name" value="UvrABC system protein A"/>
    <property type="match status" value="1"/>
</dbReference>
<dbReference type="Proteomes" id="UP000002408">
    <property type="component" value="Chromosome"/>
</dbReference>
<feature type="zinc finger region" description="C4-type" evidence="14">
    <location>
        <begin position="247"/>
        <end position="274"/>
    </location>
</feature>
<keyword evidence="6 14" id="KW-0227">DNA damage</keyword>
<keyword evidence="3 14" id="KW-0479">Metal-binding</keyword>
<keyword evidence="17" id="KW-1185">Reference proteome</keyword>
<protein>
    <recommendedName>
        <fullName evidence="14">UvrABC system protein A</fullName>
        <shortName evidence="14">UvrA protein</shortName>
    </recommendedName>
    <alternativeName>
        <fullName evidence="14">Excinuclease ABC subunit A</fullName>
    </alternativeName>
</protein>
<dbReference type="PROSITE" id="PS00211">
    <property type="entry name" value="ABC_TRANSPORTER_1"/>
    <property type="match status" value="1"/>
</dbReference>
<name>A7I791_METB6</name>
<dbReference type="GO" id="GO:0009381">
    <property type="term" value="F:excinuclease ABC activity"/>
    <property type="evidence" value="ECO:0007669"/>
    <property type="project" value="UniProtKB-UniRule"/>
</dbReference>
<organism evidence="16 17">
    <name type="scientific">Methanoregula boonei (strain DSM 21154 / JCM 14090 / 6A8)</name>
    <dbReference type="NCBI Taxonomy" id="456442"/>
    <lineage>
        <taxon>Archaea</taxon>
        <taxon>Methanobacteriati</taxon>
        <taxon>Methanobacteriota</taxon>
        <taxon>Stenosarchaea group</taxon>
        <taxon>Methanomicrobia</taxon>
        <taxon>Methanomicrobiales</taxon>
        <taxon>Methanoregulaceae</taxon>
        <taxon>Methanoregula</taxon>
    </lineage>
</organism>
<dbReference type="InterPro" id="IPR013815">
    <property type="entry name" value="ATP_grasp_subdomain_1"/>
</dbReference>
<feature type="binding site" evidence="14">
    <location>
        <begin position="633"/>
        <end position="640"/>
    </location>
    <ligand>
        <name>ATP</name>
        <dbReference type="ChEBI" id="CHEBI:30616"/>
    </ligand>
</feature>
<evidence type="ECO:0000256" key="10">
    <source>
        <dbReference type="ARBA" id="ARBA00022840"/>
    </source>
</evidence>
<dbReference type="Gene3D" id="3.40.50.300">
    <property type="entry name" value="P-loop containing nucleotide triphosphate hydrolases"/>
    <property type="match status" value="2"/>
</dbReference>
<keyword evidence="11 14" id="KW-0267">Excision nuclease</keyword>
<dbReference type="CDD" id="cd03271">
    <property type="entry name" value="ABC_UvrA_II"/>
    <property type="match status" value="1"/>
</dbReference>
<evidence type="ECO:0000313" key="16">
    <source>
        <dbReference type="EMBL" id="ABS55602.1"/>
    </source>
</evidence>
<dbReference type="GO" id="GO:0006289">
    <property type="term" value="P:nucleotide-excision repair"/>
    <property type="evidence" value="ECO:0007669"/>
    <property type="project" value="UniProtKB-UniRule"/>
</dbReference>
<dbReference type="GO" id="GO:0016887">
    <property type="term" value="F:ATP hydrolysis activity"/>
    <property type="evidence" value="ECO:0007669"/>
    <property type="project" value="InterPro"/>
</dbReference>
<dbReference type="PROSITE" id="PS50893">
    <property type="entry name" value="ABC_TRANSPORTER_2"/>
    <property type="match status" value="2"/>
</dbReference>
<dbReference type="GO" id="GO:0005524">
    <property type="term" value="F:ATP binding"/>
    <property type="evidence" value="ECO:0007669"/>
    <property type="project" value="UniProtKB-UniRule"/>
</dbReference>
<keyword evidence="4 14" id="KW-0677">Repeat</keyword>
<dbReference type="NCBIfam" id="NF001503">
    <property type="entry name" value="PRK00349.1"/>
    <property type="match status" value="1"/>
</dbReference>
<gene>
    <name evidence="14" type="primary">uvrA</name>
    <name evidence="16" type="ordered locus">Mboo_1084</name>
</gene>
<comment type="subcellular location">
    <subcellularLocation>
        <location evidence="1 14">Cytoplasm</location>
    </subcellularLocation>
</comment>
<comment type="subunit">
    <text evidence="14">Forms a heterotetramer with UvrB during the search for lesions.</text>
</comment>
<dbReference type="OrthoDB" id="7896at2157"/>
<dbReference type="InterPro" id="IPR041102">
    <property type="entry name" value="UvrA_inter"/>
</dbReference>
<dbReference type="AlphaFoldDB" id="A7I791"/>
<dbReference type="PANTHER" id="PTHR43152">
    <property type="entry name" value="UVRABC SYSTEM PROTEIN A"/>
    <property type="match status" value="1"/>
</dbReference>
<dbReference type="InterPro" id="IPR041552">
    <property type="entry name" value="UvrA_DNA-bd"/>
</dbReference>
<keyword evidence="8 14" id="KW-0863">Zinc-finger</keyword>
<dbReference type="GO" id="GO:0008270">
    <property type="term" value="F:zinc ion binding"/>
    <property type="evidence" value="ECO:0007669"/>
    <property type="project" value="UniProtKB-UniRule"/>
</dbReference>
<feature type="zinc finger region" description="C4-type" evidence="14">
    <location>
        <begin position="732"/>
        <end position="758"/>
    </location>
</feature>
<dbReference type="GeneID" id="5411689"/>
<evidence type="ECO:0000256" key="13">
    <source>
        <dbReference type="ARBA" id="ARBA00023204"/>
    </source>
</evidence>
<dbReference type="NCBIfam" id="TIGR00630">
    <property type="entry name" value="uvra"/>
    <property type="match status" value="1"/>
</dbReference>
<dbReference type="EMBL" id="CP000780">
    <property type="protein sequence ID" value="ABS55602.1"/>
    <property type="molecule type" value="Genomic_DNA"/>
</dbReference>
<keyword evidence="5 14" id="KW-0547">Nucleotide-binding</keyword>
<evidence type="ECO:0000256" key="11">
    <source>
        <dbReference type="ARBA" id="ARBA00022881"/>
    </source>
</evidence>
<dbReference type="STRING" id="456442.Mboo_1084"/>
<dbReference type="GO" id="GO:0009380">
    <property type="term" value="C:excinuclease repair complex"/>
    <property type="evidence" value="ECO:0007669"/>
    <property type="project" value="InterPro"/>
</dbReference>
<keyword evidence="10 14" id="KW-0067">ATP-binding</keyword>
<dbReference type="CDD" id="cd03270">
    <property type="entry name" value="ABC_UvrA_I"/>
    <property type="match status" value="1"/>
</dbReference>
<accession>A7I791</accession>
<keyword evidence="14" id="KW-0742">SOS response</keyword>
<dbReference type="Pfam" id="PF17755">
    <property type="entry name" value="UvrA_DNA-bind"/>
    <property type="match status" value="1"/>
</dbReference>
<evidence type="ECO:0000256" key="5">
    <source>
        <dbReference type="ARBA" id="ARBA00022741"/>
    </source>
</evidence>
<evidence type="ECO:0000259" key="15">
    <source>
        <dbReference type="PROSITE" id="PS50893"/>
    </source>
</evidence>
<keyword evidence="9 14" id="KW-0862">Zinc</keyword>
<evidence type="ECO:0000256" key="3">
    <source>
        <dbReference type="ARBA" id="ARBA00022723"/>
    </source>
</evidence>
<dbReference type="KEGG" id="mbn:Mboo_1084"/>
<dbReference type="Gene3D" id="1.10.8.280">
    <property type="entry name" value="ABC transporter ATPase domain-like"/>
    <property type="match status" value="1"/>
</dbReference>
<proteinExistence type="inferred from homology"/>
<evidence type="ECO:0000256" key="7">
    <source>
        <dbReference type="ARBA" id="ARBA00022769"/>
    </source>
</evidence>
<evidence type="ECO:0000256" key="2">
    <source>
        <dbReference type="ARBA" id="ARBA00022490"/>
    </source>
</evidence>
<feature type="domain" description="ABC transporter" evidence="15">
    <location>
        <begin position="597"/>
        <end position="923"/>
    </location>
</feature>
<evidence type="ECO:0000256" key="4">
    <source>
        <dbReference type="ARBA" id="ARBA00022737"/>
    </source>
</evidence>
<dbReference type="GO" id="GO:0005737">
    <property type="term" value="C:cytoplasm"/>
    <property type="evidence" value="ECO:0007669"/>
    <property type="project" value="UniProtKB-SubCell"/>
</dbReference>
<dbReference type="InterPro" id="IPR027417">
    <property type="entry name" value="P-loop_NTPase"/>
</dbReference>
<dbReference type="eggNOG" id="arCOG04694">
    <property type="taxonomic scope" value="Archaea"/>
</dbReference>
<evidence type="ECO:0000256" key="8">
    <source>
        <dbReference type="ARBA" id="ARBA00022771"/>
    </source>
</evidence>
<evidence type="ECO:0000313" key="17">
    <source>
        <dbReference type="Proteomes" id="UP000002408"/>
    </source>
</evidence>
<evidence type="ECO:0000256" key="12">
    <source>
        <dbReference type="ARBA" id="ARBA00023125"/>
    </source>
</evidence>
<dbReference type="InterPro" id="IPR017871">
    <property type="entry name" value="ABC_transporter-like_CS"/>
</dbReference>